<proteinExistence type="predicted"/>
<comment type="caution">
    <text evidence="4">The sequence shown here is derived from an EMBL/GenBank/DDBJ whole genome shotgun (WGS) entry which is preliminary data.</text>
</comment>
<dbReference type="GO" id="GO:0006620">
    <property type="term" value="P:post-translational protein targeting to endoplasmic reticulum membrane"/>
    <property type="evidence" value="ECO:0007669"/>
    <property type="project" value="TreeGrafter"/>
</dbReference>
<keyword evidence="2 3" id="KW-0802">TPR repeat</keyword>
<evidence type="ECO:0000313" key="4">
    <source>
        <dbReference type="EMBL" id="ORX53023.1"/>
    </source>
</evidence>
<evidence type="ECO:0000256" key="3">
    <source>
        <dbReference type="PROSITE-ProRule" id="PRU00339"/>
    </source>
</evidence>
<accession>A0A1Y1VE61</accession>
<dbReference type="PROSITE" id="PS50005">
    <property type="entry name" value="TPR"/>
    <property type="match status" value="2"/>
</dbReference>
<dbReference type="Proteomes" id="UP000193719">
    <property type="component" value="Unassembled WGS sequence"/>
</dbReference>
<dbReference type="STRING" id="1754191.A0A1Y1VE61"/>
<dbReference type="InterPro" id="IPR047150">
    <property type="entry name" value="SGT"/>
</dbReference>
<dbReference type="AlphaFoldDB" id="A0A1Y1VE61"/>
<dbReference type="EMBL" id="MCFH01000014">
    <property type="protein sequence ID" value="ORX53023.1"/>
    <property type="molecule type" value="Genomic_DNA"/>
</dbReference>
<dbReference type="SUPFAM" id="SSF48452">
    <property type="entry name" value="TPR-like"/>
    <property type="match status" value="1"/>
</dbReference>
<feature type="repeat" description="TPR" evidence="3">
    <location>
        <begin position="86"/>
        <end position="119"/>
    </location>
</feature>
<dbReference type="SMART" id="SM00028">
    <property type="entry name" value="TPR"/>
    <property type="match status" value="3"/>
</dbReference>
<dbReference type="GO" id="GO:0016020">
    <property type="term" value="C:membrane"/>
    <property type="evidence" value="ECO:0007669"/>
    <property type="project" value="TreeGrafter"/>
</dbReference>
<keyword evidence="1" id="KW-0677">Repeat</keyword>
<dbReference type="Pfam" id="PF13181">
    <property type="entry name" value="TPR_8"/>
    <property type="match status" value="1"/>
</dbReference>
<evidence type="ECO:0000256" key="2">
    <source>
        <dbReference type="ARBA" id="ARBA00022803"/>
    </source>
</evidence>
<reference evidence="4 5" key="2">
    <citation type="submission" date="2016-08" db="EMBL/GenBank/DDBJ databases">
        <title>Pervasive Adenine N6-methylation of Active Genes in Fungi.</title>
        <authorList>
            <consortium name="DOE Joint Genome Institute"/>
            <person name="Mondo S.J."/>
            <person name="Dannebaum R.O."/>
            <person name="Kuo R.C."/>
            <person name="Labutti K."/>
            <person name="Haridas S."/>
            <person name="Kuo A."/>
            <person name="Salamov A."/>
            <person name="Ahrendt S.R."/>
            <person name="Lipzen A."/>
            <person name="Sullivan W."/>
            <person name="Andreopoulos W.B."/>
            <person name="Clum A."/>
            <person name="Lindquist E."/>
            <person name="Daum C."/>
            <person name="Ramamoorthy G.K."/>
            <person name="Gryganskyi A."/>
            <person name="Culley D."/>
            <person name="Magnuson J.K."/>
            <person name="James T.Y."/>
            <person name="O'Malley M.A."/>
            <person name="Stajich J.E."/>
            <person name="Spatafora J.W."/>
            <person name="Visel A."/>
            <person name="Grigoriev I.V."/>
        </authorList>
    </citation>
    <scope>NUCLEOTIDE SEQUENCE [LARGE SCALE GENOMIC DNA]</scope>
    <source>
        <strain evidence="5">finn</strain>
    </source>
</reference>
<name>A0A1Y1VE61_9FUNG</name>
<keyword evidence="5" id="KW-1185">Reference proteome</keyword>
<reference evidence="4 5" key="1">
    <citation type="submission" date="2016-08" db="EMBL/GenBank/DDBJ databases">
        <title>Genomes of anaerobic fungi encode conserved fungal cellulosomes for biomass hydrolysis.</title>
        <authorList>
            <consortium name="DOE Joint Genome Institute"/>
            <person name="Haitjema C.H."/>
            <person name="Gilmore S.P."/>
            <person name="Henske J.K."/>
            <person name="Solomon K.V."/>
            <person name="De Groot R."/>
            <person name="Kuo A."/>
            <person name="Mondo S.J."/>
            <person name="Salamov A.A."/>
            <person name="Labutti K."/>
            <person name="Zhao Z."/>
            <person name="Chiniquy J."/>
            <person name="Barry K."/>
            <person name="Brewer H.M."/>
            <person name="Purvine S.O."/>
            <person name="Wright A.T."/>
            <person name="Boxma B."/>
            <person name="Van Alen T."/>
            <person name="Hackstein J.H."/>
            <person name="Baker S.E."/>
            <person name="Grigoriev I.V."/>
            <person name="O'Malley M.A."/>
        </authorList>
    </citation>
    <scope>NUCLEOTIDE SEQUENCE [LARGE SCALE GENOMIC DNA]</scope>
    <source>
        <strain evidence="5">finn</strain>
    </source>
</reference>
<dbReference type="GO" id="GO:0060090">
    <property type="term" value="F:molecular adaptor activity"/>
    <property type="evidence" value="ECO:0007669"/>
    <property type="project" value="TreeGrafter"/>
</dbReference>
<dbReference type="Gene3D" id="1.25.40.10">
    <property type="entry name" value="Tetratricopeptide repeat domain"/>
    <property type="match status" value="1"/>
</dbReference>
<evidence type="ECO:0000313" key="5">
    <source>
        <dbReference type="Proteomes" id="UP000193719"/>
    </source>
</evidence>
<feature type="repeat" description="TPR" evidence="3">
    <location>
        <begin position="18"/>
        <end position="51"/>
    </location>
</feature>
<dbReference type="GO" id="GO:0072380">
    <property type="term" value="C:TRC complex"/>
    <property type="evidence" value="ECO:0007669"/>
    <property type="project" value="TreeGrafter"/>
</dbReference>
<sequence>MSSSDNPFASIVPPEIGPIEIKKLGDEAFNKKEYQKAIYCYTKALEFQPNNPILYANRSVCWGELGQLNRALFDADAAIRANPMYPKGHTRRGAALFAMKRYKDAVISLQSSLNIDPDDELTKKAYEIAKEKAEKCPDEDQSDKVEKKENRFTPRLNNLKEIYDTIYENIVDRAFIPAYLPYRESLDDWLFHMTTEERRKILEASRDSNKNSPSLAPEAIPAAHKVLYDLMASPEQLLNYLGSVAFFSLERRNGGKSIVDMTLMGSQEASENPELMQKWVIYLAVETEFMKQIKQLDKSKVTHQPAVLSGELLTQLAMFIGEVSNRWISLQEKESSHKEQVKIVSLLDQEAIAYSWKLVDLEAQYFVGYLKDLKPKDVDNSAFDIIQSVARDSKQAGILLTKPTSDIFVAALKNEEFKNRFNIAAVSASHLLPEHEANRLVLKQPIDKEIYNYLLSQLLSSEITGKKGKALHEAQANYIIEKKDVTILRAIANFVLGNKRVAVDLSNNSSLLEITYHALSIQLDQINNITNKSKNIVLDDISVKVFTQLLRILAGFISVRALHEKINSIGTAAVLHGIEVCAEPHLRNLGTQVYSMLNNPKQGDDEDEITQEVESALNNMSVSTAEDVLDEEFPEPKKLAELRKSLIKASDVWLDFTVMRDNVRYISACNGEGVVYLCGYNEVKGREKEHVFIGILYNVILKKIEDAVLFEFDTFKEAEEYWVKRYSLLQKFWVRISTEAAALLTYSLLDTYPKEKMNEESKEVFDLLLAIGGGNIPKRTLEEAYLDCIADKAEKHDPSLDKPFYWWREFVGARFISEYQFGVGDMLDVGCGPVPKHITFVPKTVYDVPPKPDNFLCYWIRQCGKNISYDPVHFSERLDALLLHMTLYFQGNLQTEETLKINMKNVVYNAYLLNKKVFKDNEEDPISNPLTKSPILCAMIERTAYFSKSNEIPIEGMAQVFEQFHSNLEFPFEGMLRSINAMLPLYEHFTEDQTNKIRDDLLSKVRTLFKQDKKTCPTIEVLSDMVRQSSSEAIPGISGKHLTLITGYMSEMMTEFLSKVWTKVNEKSFDPMPIPKRNGRL</sequence>
<organism evidence="4 5">
    <name type="scientific">Piromyces finnis</name>
    <dbReference type="NCBI Taxonomy" id="1754191"/>
    <lineage>
        <taxon>Eukaryota</taxon>
        <taxon>Fungi</taxon>
        <taxon>Fungi incertae sedis</taxon>
        <taxon>Chytridiomycota</taxon>
        <taxon>Chytridiomycota incertae sedis</taxon>
        <taxon>Neocallimastigomycetes</taxon>
        <taxon>Neocallimastigales</taxon>
        <taxon>Neocallimastigaceae</taxon>
        <taxon>Piromyces</taxon>
    </lineage>
</organism>
<protein>
    <submittedName>
        <fullName evidence="4">Uncharacterized protein</fullName>
    </submittedName>
</protein>
<evidence type="ECO:0000256" key="1">
    <source>
        <dbReference type="ARBA" id="ARBA00022737"/>
    </source>
</evidence>
<dbReference type="InterPro" id="IPR019734">
    <property type="entry name" value="TPR_rpt"/>
</dbReference>
<dbReference type="PANTHER" id="PTHR45831:SF2">
    <property type="entry name" value="LD24721P"/>
    <property type="match status" value="1"/>
</dbReference>
<dbReference type="PANTHER" id="PTHR45831">
    <property type="entry name" value="LD24721P"/>
    <property type="match status" value="1"/>
</dbReference>
<gene>
    <name evidence="4" type="ORF">BCR36DRAFT_582419</name>
</gene>
<dbReference type="OrthoDB" id="10250354at2759"/>
<dbReference type="InterPro" id="IPR011990">
    <property type="entry name" value="TPR-like_helical_dom_sf"/>
</dbReference>